<gene>
    <name evidence="2" type="ORF">Tci_035670</name>
</gene>
<dbReference type="EMBL" id="BKCJ010004892">
    <property type="protein sequence ID" value="GEU63692.1"/>
    <property type="molecule type" value="Genomic_DNA"/>
</dbReference>
<organism evidence="2">
    <name type="scientific">Tanacetum cinerariifolium</name>
    <name type="common">Dalmatian daisy</name>
    <name type="synonym">Chrysanthemum cinerariifolium</name>
    <dbReference type="NCBI Taxonomy" id="118510"/>
    <lineage>
        <taxon>Eukaryota</taxon>
        <taxon>Viridiplantae</taxon>
        <taxon>Streptophyta</taxon>
        <taxon>Embryophyta</taxon>
        <taxon>Tracheophyta</taxon>
        <taxon>Spermatophyta</taxon>
        <taxon>Magnoliopsida</taxon>
        <taxon>eudicotyledons</taxon>
        <taxon>Gunneridae</taxon>
        <taxon>Pentapetalae</taxon>
        <taxon>asterids</taxon>
        <taxon>campanulids</taxon>
        <taxon>Asterales</taxon>
        <taxon>Asteraceae</taxon>
        <taxon>Asteroideae</taxon>
        <taxon>Anthemideae</taxon>
        <taxon>Anthemidinae</taxon>
        <taxon>Tanacetum</taxon>
    </lineage>
</organism>
<protein>
    <submittedName>
        <fullName evidence="2">Uncharacterized protein</fullName>
    </submittedName>
</protein>
<feature type="compositionally biased region" description="Basic and acidic residues" evidence="1">
    <location>
        <begin position="186"/>
        <end position="220"/>
    </location>
</feature>
<evidence type="ECO:0000313" key="2">
    <source>
        <dbReference type="EMBL" id="GEU63692.1"/>
    </source>
</evidence>
<dbReference type="AlphaFoldDB" id="A0A6L2LTB9"/>
<sequence>MLFDVVDDLRGEEVFVSQEVHLKEVNVVAATTTNAIIDDITLDKALMEIKSAKTKADKVVIQEPEQGTTTTTLTTTVATTITAASTRPKAKGLVIHEQELAPTSIVSSQQPSQVKVQDKGKGKMFEPEPIDADYQLAQRLQAEEQEKLTDEEKARLFVKFLKKRRKFFAAKRSEEKRNKPPTRAQQRREVTEGSSKRAGEEIKQENAKKQKMEDDKESTELKQCLEIIPEDGDDVTIDATPVSSKSPTIVDYKINKEGKNNYF</sequence>
<name>A0A6L2LTB9_TANCI</name>
<evidence type="ECO:0000256" key="1">
    <source>
        <dbReference type="SAM" id="MobiDB-lite"/>
    </source>
</evidence>
<proteinExistence type="predicted"/>
<accession>A0A6L2LTB9</accession>
<feature type="region of interest" description="Disordered" evidence="1">
    <location>
        <begin position="171"/>
        <end position="220"/>
    </location>
</feature>
<comment type="caution">
    <text evidence="2">The sequence shown here is derived from an EMBL/GenBank/DDBJ whole genome shotgun (WGS) entry which is preliminary data.</text>
</comment>
<reference evidence="2" key="1">
    <citation type="journal article" date="2019" name="Sci. Rep.">
        <title>Draft genome of Tanacetum cinerariifolium, the natural source of mosquito coil.</title>
        <authorList>
            <person name="Yamashiro T."/>
            <person name="Shiraishi A."/>
            <person name="Satake H."/>
            <person name="Nakayama K."/>
        </authorList>
    </citation>
    <scope>NUCLEOTIDE SEQUENCE</scope>
</reference>